<dbReference type="AlphaFoldDB" id="A0A1G2K774"/>
<sequence>MTLFKDNTDPEENQKKDHRDHGFLDGVAFKQERIVSDIIPGPKRTVRVQNTEPEQEEEKNSRNFLKNIRSYSGKTKKGAAEKAREAREETRRIDLHRFVRPVSQPTVHEREEIVELEHVSRVSREREFTPKIIPTLHSKRLKEEREEEIIEENIPEILAEKKNKSDAFGKVAAGVYGVAKNFQPEAGQKSIRVRLIIALLALSILVGGFFILTSVFSSAVLKLRLKVVNTPIEPVLVSADPKATAINITTKKLPGLYVETTKTVSKSFEPKTAKFAESKAHGTLTIYNEYSFAPQTLVANTRFQTKSSGLIFRLEKQVVVPGAKKNASGGLAPSTIMVAVAADTAGENYNIGPTDFTIPGFKGTPRYQKIYARSTDKFSGGFKGNGFVAGDAEIKTAEEAATAQVFEDAKKDLTSKIPPGFVMINGAREIRITRVSKPRPGEAGTAFVVSADATAGMLIFKKEDILTLLSTLFLKPEQGEEILADKSDISYTKAVFDFDTRLLSFTLAGNLVISTHVDPEVVRKSLVGLSVLQAEGLLKSRPEFTNFTLDVAPLWARSLPSKPEKIKVSFDE</sequence>
<gene>
    <name evidence="4" type="ORF">A2633_04040</name>
</gene>
<evidence type="ECO:0000256" key="1">
    <source>
        <dbReference type="SAM" id="MobiDB-lite"/>
    </source>
</evidence>
<keyword evidence="2" id="KW-0812">Transmembrane</keyword>
<feature type="compositionally biased region" description="Basic and acidic residues" evidence="1">
    <location>
        <begin position="1"/>
        <end position="23"/>
    </location>
</feature>
<dbReference type="InterPro" id="IPR049305">
    <property type="entry name" value="GlxA-like_b-barrel"/>
</dbReference>
<evidence type="ECO:0000256" key="2">
    <source>
        <dbReference type="SAM" id="Phobius"/>
    </source>
</evidence>
<feature type="region of interest" description="Disordered" evidence="1">
    <location>
        <begin position="1"/>
        <end position="25"/>
    </location>
</feature>
<dbReference type="EMBL" id="MHQC01000036">
    <property type="protein sequence ID" value="OGZ94421.1"/>
    <property type="molecule type" value="Genomic_DNA"/>
</dbReference>
<organism evidence="4 5">
    <name type="scientific">Candidatus Sungbacteria bacterium RIFCSPHIGHO2_01_FULL_47_32</name>
    <dbReference type="NCBI Taxonomy" id="1802264"/>
    <lineage>
        <taxon>Bacteria</taxon>
        <taxon>Candidatus Sungiibacteriota</taxon>
    </lineage>
</organism>
<accession>A0A1G2K774</accession>
<evidence type="ECO:0000259" key="3">
    <source>
        <dbReference type="Pfam" id="PF21110"/>
    </source>
</evidence>
<protein>
    <recommendedName>
        <fullName evidence="3">GlxA-like beta barrel domain-containing protein</fullName>
    </recommendedName>
</protein>
<name>A0A1G2K774_9BACT</name>
<dbReference type="Pfam" id="PF21110">
    <property type="entry name" value="GlxA"/>
    <property type="match status" value="1"/>
</dbReference>
<evidence type="ECO:0000313" key="4">
    <source>
        <dbReference type="EMBL" id="OGZ94421.1"/>
    </source>
</evidence>
<feature type="domain" description="GlxA-like beta barrel" evidence="3">
    <location>
        <begin position="279"/>
        <end position="365"/>
    </location>
</feature>
<evidence type="ECO:0000313" key="5">
    <source>
        <dbReference type="Proteomes" id="UP000177152"/>
    </source>
</evidence>
<feature type="region of interest" description="Disordered" evidence="1">
    <location>
        <begin position="42"/>
        <end position="61"/>
    </location>
</feature>
<keyword evidence="2" id="KW-0472">Membrane</keyword>
<keyword evidence="2" id="KW-1133">Transmembrane helix</keyword>
<feature type="transmembrane region" description="Helical" evidence="2">
    <location>
        <begin position="195"/>
        <end position="216"/>
    </location>
</feature>
<comment type="caution">
    <text evidence="4">The sequence shown here is derived from an EMBL/GenBank/DDBJ whole genome shotgun (WGS) entry which is preliminary data.</text>
</comment>
<dbReference type="Proteomes" id="UP000177152">
    <property type="component" value="Unassembled WGS sequence"/>
</dbReference>
<reference evidence="4 5" key="1">
    <citation type="journal article" date="2016" name="Nat. Commun.">
        <title>Thousands of microbial genomes shed light on interconnected biogeochemical processes in an aquifer system.</title>
        <authorList>
            <person name="Anantharaman K."/>
            <person name="Brown C.T."/>
            <person name="Hug L.A."/>
            <person name="Sharon I."/>
            <person name="Castelle C.J."/>
            <person name="Probst A.J."/>
            <person name="Thomas B.C."/>
            <person name="Singh A."/>
            <person name="Wilkins M.J."/>
            <person name="Karaoz U."/>
            <person name="Brodie E.L."/>
            <person name="Williams K.H."/>
            <person name="Hubbard S.S."/>
            <person name="Banfield J.F."/>
        </authorList>
    </citation>
    <scope>NUCLEOTIDE SEQUENCE [LARGE SCALE GENOMIC DNA]</scope>
</reference>
<proteinExistence type="predicted"/>